<evidence type="ECO:0000259" key="1">
    <source>
        <dbReference type="Pfam" id="PF00753"/>
    </source>
</evidence>
<evidence type="ECO:0000313" key="2">
    <source>
        <dbReference type="EMBL" id="MFD1706727.1"/>
    </source>
</evidence>
<evidence type="ECO:0000313" key="3">
    <source>
        <dbReference type="Proteomes" id="UP001597301"/>
    </source>
</evidence>
<dbReference type="Gene3D" id="3.60.15.10">
    <property type="entry name" value="Ribonuclease Z/Hydroxyacylglutathione hydrolase-like"/>
    <property type="match status" value="1"/>
</dbReference>
<dbReference type="InterPro" id="IPR036866">
    <property type="entry name" value="RibonucZ/Hydroxyglut_hydro"/>
</dbReference>
<dbReference type="Pfam" id="PF00753">
    <property type="entry name" value="Lactamase_B"/>
    <property type="match status" value="1"/>
</dbReference>
<feature type="domain" description="Metallo-beta-lactamase" evidence="1">
    <location>
        <begin position="9"/>
        <end position="55"/>
    </location>
</feature>
<dbReference type="EMBL" id="JBHUEO010000018">
    <property type="protein sequence ID" value="MFD1706727.1"/>
    <property type="molecule type" value="Genomic_DNA"/>
</dbReference>
<protein>
    <submittedName>
        <fullName evidence="2">MBL fold metallo-hydrolase</fullName>
    </submittedName>
</protein>
<gene>
    <name evidence="2" type="ORF">ACFSCZ_08155</name>
</gene>
<organism evidence="2 3">
    <name type="scientific">Siminovitchia sediminis</name>
    <dbReference type="NCBI Taxonomy" id="1274353"/>
    <lineage>
        <taxon>Bacteria</taxon>
        <taxon>Bacillati</taxon>
        <taxon>Bacillota</taxon>
        <taxon>Bacilli</taxon>
        <taxon>Bacillales</taxon>
        <taxon>Bacillaceae</taxon>
        <taxon>Siminovitchia</taxon>
    </lineage>
</organism>
<dbReference type="InterPro" id="IPR001279">
    <property type="entry name" value="Metallo-B-lactamas"/>
</dbReference>
<accession>A0ABW4KFB8</accession>
<keyword evidence="3" id="KW-1185">Reference proteome</keyword>
<proteinExistence type="predicted"/>
<dbReference type="Proteomes" id="UP001597301">
    <property type="component" value="Unassembled WGS sequence"/>
</dbReference>
<comment type="caution">
    <text evidence="2">The sequence shown here is derived from an EMBL/GenBank/DDBJ whole genome shotgun (WGS) entry which is preliminary data.</text>
</comment>
<sequence length="81" mass="9201">MVKIVSRNAIILAHGHLDHVGVEDLVQRWGVKVFAHQPELPYLTGTQSYPEPNRGRLKESWLQKNVTHVASLVSVTYLSRK</sequence>
<dbReference type="SUPFAM" id="SSF56281">
    <property type="entry name" value="Metallo-hydrolase/oxidoreductase"/>
    <property type="match status" value="1"/>
</dbReference>
<name>A0ABW4KFB8_9BACI</name>
<dbReference type="RefSeq" id="WP_380773380.1">
    <property type="nucleotide sequence ID" value="NZ_JBHUEO010000018.1"/>
</dbReference>
<reference evidence="3" key="1">
    <citation type="journal article" date="2019" name="Int. J. Syst. Evol. Microbiol.">
        <title>The Global Catalogue of Microorganisms (GCM) 10K type strain sequencing project: providing services to taxonomists for standard genome sequencing and annotation.</title>
        <authorList>
            <consortium name="The Broad Institute Genomics Platform"/>
            <consortium name="The Broad Institute Genome Sequencing Center for Infectious Disease"/>
            <person name="Wu L."/>
            <person name="Ma J."/>
        </authorList>
    </citation>
    <scope>NUCLEOTIDE SEQUENCE [LARGE SCALE GENOMIC DNA]</scope>
    <source>
        <strain evidence="3">CGMCC 1.12295</strain>
    </source>
</reference>